<keyword evidence="6" id="KW-0411">Iron-sulfur</keyword>
<proteinExistence type="inferred from homology"/>
<keyword evidence="4" id="KW-0479">Metal-binding</keyword>
<keyword evidence="2" id="KW-0004">4Fe-4S</keyword>
<accession>A0A2U2PM92</accession>
<dbReference type="OrthoDB" id="9808591at2"/>
<dbReference type="Pfam" id="PF04055">
    <property type="entry name" value="Radical_SAM"/>
    <property type="match status" value="1"/>
</dbReference>
<protein>
    <submittedName>
        <fullName evidence="9">Anaerobic sulfatase maturase</fullName>
    </submittedName>
</protein>
<dbReference type="SFLD" id="SFLDG01067">
    <property type="entry name" value="SPASM/twitch_domain_containing"/>
    <property type="match status" value="1"/>
</dbReference>
<dbReference type="SFLD" id="SFLDG01386">
    <property type="entry name" value="main_SPASM_domain-containing"/>
    <property type="match status" value="1"/>
</dbReference>
<dbReference type="NCBIfam" id="TIGR03942">
    <property type="entry name" value="sulfatase_rSAM"/>
    <property type="match status" value="1"/>
</dbReference>
<evidence type="ECO:0000256" key="3">
    <source>
        <dbReference type="ARBA" id="ARBA00022691"/>
    </source>
</evidence>
<evidence type="ECO:0000313" key="9">
    <source>
        <dbReference type="EMBL" id="PWG82516.1"/>
    </source>
</evidence>
<dbReference type="PANTHER" id="PTHR43273:SF3">
    <property type="entry name" value="ANAEROBIC SULFATASE-MATURATING ENZYME HOMOLOG ASLB-RELATED"/>
    <property type="match status" value="1"/>
</dbReference>
<reference evidence="9 10" key="1">
    <citation type="submission" date="2018-04" db="EMBL/GenBank/DDBJ databases">
        <title>Pedobacter chongqingensis sp. nov., isolated from a rottenly hemp rope.</title>
        <authorList>
            <person name="Cai Y."/>
        </authorList>
    </citation>
    <scope>NUCLEOTIDE SEQUENCE [LARGE SCALE GENOMIC DNA]</scope>
    <source>
        <strain evidence="9 10">FJ4-8</strain>
    </source>
</reference>
<dbReference type="Pfam" id="PF13186">
    <property type="entry name" value="SPASM"/>
    <property type="match status" value="1"/>
</dbReference>
<dbReference type="InterPro" id="IPR047207">
    <property type="entry name" value="SPASM_anSME"/>
</dbReference>
<dbReference type="NCBIfam" id="NF010308">
    <property type="entry name" value="PRK13745.1"/>
    <property type="match status" value="1"/>
</dbReference>
<dbReference type="SFLD" id="SFLDF00285">
    <property type="entry name" value="anaerobic_Ser-type_sulfatase-m"/>
    <property type="match status" value="1"/>
</dbReference>
<dbReference type="GO" id="GO:0046872">
    <property type="term" value="F:metal ion binding"/>
    <property type="evidence" value="ECO:0007669"/>
    <property type="project" value="UniProtKB-KW"/>
</dbReference>
<evidence type="ECO:0000256" key="1">
    <source>
        <dbReference type="ARBA" id="ARBA00001966"/>
    </source>
</evidence>
<dbReference type="PROSITE" id="PS51918">
    <property type="entry name" value="RADICAL_SAM"/>
    <property type="match status" value="1"/>
</dbReference>
<dbReference type="Proteomes" id="UP000245647">
    <property type="component" value="Unassembled WGS sequence"/>
</dbReference>
<evidence type="ECO:0000256" key="2">
    <source>
        <dbReference type="ARBA" id="ARBA00022485"/>
    </source>
</evidence>
<evidence type="ECO:0000256" key="4">
    <source>
        <dbReference type="ARBA" id="ARBA00022723"/>
    </source>
</evidence>
<keyword evidence="5" id="KW-0408">Iron</keyword>
<feature type="domain" description="Radical SAM core" evidence="8">
    <location>
        <begin position="2"/>
        <end position="227"/>
    </location>
</feature>
<gene>
    <name evidence="9" type="ORF">DDR33_01215</name>
</gene>
<dbReference type="GO" id="GO:0051539">
    <property type="term" value="F:4 iron, 4 sulfur cluster binding"/>
    <property type="evidence" value="ECO:0007669"/>
    <property type="project" value="UniProtKB-KW"/>
</dbReference>
<dbReference type="SFLD" id="SFLDG01072">
    <property type="entry name" value="dehydrogenase_like"/>
    <property type="match status" value="1"/>
</dbReference>
<organism evidence="9 10">
    <name type="scientific">Pararcticibacter amylolyticus</name>
    <dbReference type="NCBI Taxonomy" id="2173175"/>
    <lineage>
        <taxon>Bacteria</taxon>
        <taxon>Pseudomonadati</taxon>
        <taxon>Bacteroidota</taxon>
        <taxon>Sphingobacteriia</taxon>
        <taxon>Sphingobacteriales</taxon>
        <taxon>Sphingobacteriaceae</taxon>
        <taxon>Pararcticibacter</taxon>
    </lineage>
</organism>
<dbReference type="Gene3D" id="3.20.20.70">
    <property type="entry name" value="Aldolase class I"/>
    <property type="match status" value="1"/>
</dbReference>
<dbReference type="InterPro" id="IPR013785">
    <property type="entry name" value="Aldolase_TIM"/>
</dbReference>
<dbReference type="SUPFAM" id="SSF102114">
    <property type="entry name" value="Radical SAM enzymes"/>
    <property type="match status" value="1"/>
</dbReference>
<dbReference type="AlphaFoldDB" id="A0A2U2PM92"/>
<dbReference type="InterPro" id="IPR034491">
    <property type="entry name" value="Anaerob_Ser_sulfatase-maturase"/>
</dbReference>
<comment type="caution">
    <text evidence="9">The sequence shown here is derived from an EMBL/GenBank/DDBJ whole genome shotgun (WGS) entry which is preliminary data.</text>
</comment>
<comment type="similarity">
    <text evidence="7">Belongs to the radical SAM superfamily. Anaerobic sulfatase-maturating enzyme family.</text>
</comment>
<evidence type="ECO:0000256" key="6">
    <source>
        <dbReference type="ARBA" id="ARBA00023014"/>
    </source>
</evidence>
<dbReference type="PANTHER" id="PTHR43273">
    <property type="entry name" value="ANAEROBIC SULFATASE-MATURATING ENZYME HOMOLOG ASLB-RELATED"/>
    <property type="match status" value="1"/>
</dbReference>
<dbReference type="SFLD" id="SFLDS00029">
    <property type="entry name" value="Radical_SAM"/>
    <property type="match status" value="1"/>
</dbReference>
<keyword evidence="3" id="KW-0949">S-adenosyl-L-methionine</keyword>
<evidence type="ECO:0000313" key="10">
    <source>
        <dbReference type="Proteomes" id="UP000245647"/>
    </source>
</evidence>
<evidence type="ECO:0000259" key="8">
    <source>
        <dbReference type="PROSITE" id="PS51918"/>
    </source>
</evidence>
<dbReference type="SFLD" id="SFLDG01384">
    <property type="entry name" value="thioether_bond_formation_requi"/>
    <property type="match status" value="1"/>
</dbReference>
<evidence type="ECO:0000256" key="5">
    <source>
        <dbReference type="ARBA" id="ARBA00023004"/>
    </source>
</evidence>
<evidence type="ECO:0000256" key="7">
    <source>
        <dbReference type="ARBA" id="ARBA00023601"/>
    </source>
</evidence>
<dbReference type="GO" id="GO:0016491">
    <property type="term" value="F:oxidoreductase activity"/>
    <property type="evidence" value="ECO:0007669"/>
    <property type="project" value="InterPro"/>
</dbReference>
<comment type="cofactor">
    <cofactor evidence="1">
        <name>[4Fe-4S] cluster</name>
        <dbReference type="ChEBI" id="CHEBI:49883"/>
    </cofactor>
</comment>
<name>A0A2U2PM92_9SPHI</name>
<dbReference type="InterPro" id="IPR058240">
    <property type="entry name" value="rSAM_sf"/>
</dbReference>
<keyword evidence="10" id="KW-1185">Reference proteome</keyword>
<dbReference type="InterPro" id="IPR007197">
    <property type="entry name" value="rSAM"/>
</dbReference>
<dbReference type="RefSeq" id="WP_109413935.1">
    <property type="nucleotide sequence ID" value="NZ_QEAS01000001.1"/>
</dbReference>
<sequence>MNQPSLSGFNLLTKPGGAVCNLDCSYCYYLEKEKLYGNTRNFQMSDETLEVFTRKYIHEQPGPEVTFVWQGGEPTLAGIDFFRKALSLQKKYGSGKVIHNSFQTNGVLLTGEWCSFFKDNNFLIGISIDGPEEIHDAYRINKGGTGTFAKVLQAIALLQKHGVEFNTLTVVNNLNAKRPLEVYNFLKQIGSRYIQFIPVVERISVNCSSTDLALVLPETKQEAVLTPWSVPALEFGKFLIAVFNEWVKNDVGKYFIQTFDAALANEAGIPAGVCVFNERCGNALAIEHNGDIYSCDHFVYPEYKIGNIHSGSLKKTILQPQQQKFGNDKYDRLPEVCKRCDVYHYCRGECPKNRFMRTSTGEDGLNYLCEGYKMFFRHARPYVEFMAGELRNNRPPANVMYHRINQSAGNRTASQ</sequence>
<dbReference type="EMBL" id="QEAS01000001">
    <property type="protein sequence ID" value="PWG82516.1"/>
    <property type="molecule type" value="Genomic_DNA"/>
</dbReference>
<dbReference type="InterPro" id="IPR023885">
    <property type="entry name" value="4Fe4S-binding_SPASM_dom"/>
</dbReference>
<dbReference type="InterPro" id="IPR023867">
    <property type="entry name" value="Sulphatase_maturase_rSAM"/>
</dbReference>
<dbReference type="CDD" id="cd21120">
    <property type="entry name" value="SPASM_anSME"/>
    <property type="match status" value="1"/>
</dbReference>
<dbReference type="NCBIfam" id="TIGR04085">
    <property type="entry name" value="rSAM_more_4Fe4S"/>
    <property type="match status" value="1"/>
</dbReference>
<dbReference type="CDD" id="cd01335">
    <property type="entry name" value="Radical_SAM"/>
    <property type="match status" value="1"/>
</dbReference>